<dbReference type="AlphaFoldDB" id="A0A7J6J2F7"/>
<proteinExistence type="predicted"/>
<evidence type="ECO:0000313" key="3">
    <source>
        <dbReference type="Proteomes" id="UP000011096"/>
    </source>
</evidence>
<evidence type="ECO:0000256" key="1">
    <source>
        <dbReference type="SAM" id="Coils"/>
    </source>
</evidence>
<reference evidence="2 3" key="1">
    <citation type="submission" date="2012-08" db="EMBL/GenBank/DDBJ databases">
        <authorList>
            <person name="Gan P.H.P."/>
            <person name="Ikeda K."/>
            <person name="Irieda H."/>
            <person name="Narusaka M."/>
            <person name="O'Connell R.J."/>
            <person name="Narusaka Y."/>
            <person name="Takano Y."/>
            <person name="Kubo Y."/>
            <person name="Shirasu K."/>
        </authorList>
    </citation>
    <scope>NUCLEOTIDE SEQUENCE [LARGE SCALE GENOMIC DNA]</scope>
    <source>
        <strain evidence="2 3">Nara gc5</strain>
    </source>
</reference>
<dbReference type="GeneID" id="43607987"/>
<gene>
    <name evidence="2" type="ORF">CGGC5_v009598</name>
</gene>
<dbReference type="RefSeq" id="XP_031879442.1">
    <property type="nucleotide sequence ID" value="XM_032023814.1"/>
</dbReference>
<dbReference type="InParanoid" id="A0A7J6J2F7"/>
<dbReference type="Proteomes" id="UP000011096">
    <property type="component" value="Unassembled WGS sequence"/>
</dbReference>
<keyword evidence="1" id="KW-0175">Coiled coil</keyword>
<keyword evidence="3" id="KW-1185">Reference proteome</keyword>
<feature type="coiled-coil region" evidence="1">
    <location>
        <begin position="193"/>
        <end position="220"/>
    </location>
</feature>
<reference evidence="2 3" key="2">
    <citation type="submission" date="2020-04" db="EMBL/GenBank/DDBJ databases">
        <title>Genome sequencing and assembly of multiple isolates from the Colletotrichum gloeosporioides species complex.</title>
        <authorList>
            <person name="Gan P."/>
            <person name="Shirasu K."/>
        </authorList>
    </citation>
    <scope>NUCLEOTIDE SEQUENCE [LARGE SCALE GENOMIC DNA]</scope>
    <source>
        <strain evidence="2 3">Nara gc5</strain>
    </source>
</reference>
<accession>A0A7J6J2F7</accession>
<name>A0A7J6J2F7_COLFN</name>
<feature type="coiled-coil region" evidence="1">
    <location>
        <begin position="139"/>
        <end position="166"/>
    </location>
</feature>
<protein>
    <submittedName>
        <fullName evidence="2">Uncharacterized protein</fullName>
    </submittedName>
</protein>
<sequence length="245" mass="29397">MSNRRWYVDTAPDGRTQYISLKRSRSHHYYGYPRYEQPQCSPPVQHHRCCRDDCCHLGRDEWNDLVERERKLRESNDCLARENVSLKANYQAAEAEARRLGGIVPILQAENQALRDENAALRCSLENAGGHTGKFHREVEKLRHRLHKIERERDALIARVKELSRHYVSDKVEELRRIIVNWERKFDVVDDHNKRLRRDIEDQRCMIQEQEERLRTYERILRRNGYARKPSGFHWRLQDSIMIGL</sequence>
<comment type="caution">
    <text evidence="2">The sequence shown here is derived from an EMBL/GenBank/DDBJ whole genome shotgun (WGS) entry which is preliminary data.</text>
</comment>
<organism evidence="2 3">
    <name type="scientific">Colletotrichum fructicola (strain Nara gc5)</name>
    <name type="common">Anthracnose fungus</name>
    <name type="synonym">Colletotrichum gloeosporioides (strain Nara gc5)</name>
    <dbReference type="NCBI Taxonomy" id="1213859"/>
    <lineage>
        <taxon>Eukaryota</taxon>
        <taxon>Fungi</taxon>
        <taxon>Dikarya</taxon>
        <taxon>Ascomycota</taxon>
        <taxon>Pezizomycotina</taxon>
        <taxon>Sordariomycetes</taxon>
        <taxon>Hypocreomycetidae</taxon>
        <taxon>Glomerellales</taxon>
        <taxon>Glomerellaceae</taxon>
        <taxon>Colletotrichum</taxon>
        <taxon>Colletotrichum gloeosporioides species complex</taxon>
    </lineage>
</organism>
<dbReference type="EMBL" id="ANPB02000005">
    <property type="protein sequence ID" value="KAF4482741.1"/>
    <property type="molecule type" value="Genomic_DNA"/>
</dbReference>
<evidence type="ECO:0000313" key="2">
    <source>
        <dbReference type="EMBL" id="KAF4482741.1"/>
    </source>
</evidence>
<dbReference type="OrthoDB" id="4741350at2759"/>